<dbReference type="FunFam" id="1.25.40.180:FF:000010">
    <property type="entry name" value="Nuclear cap-binding protein subunit 1"/>
    <property type="match status" value="1"/>
</dbReference>
<dbReference type="FunCoup" id="H3B1S7">
    <property type="interactions" value="3606"/>
</dbReference>
<evidence type="ECO:0000256" key="3">
    <source>
        <dbReference type="ARBA" id="ARBA00007413"/>
    </source>
</evidence>
<gene>
    <name evidence="18" type="primary">NCBP1</name>
</gene>
<comment type="similarity">
    <text evidence="3">Belongs to the NCBP1 family.</text>
</comment>
<organism evidence="18 19">
    <name type="scientific">Latimeria chalumnae</name>
    <name type="common">Coelacanth</name>
    <dbReference type="NCBI Taxonomy" id="7897"/>
    <lineage>
        <taxon>Eukaryota</taxon>
        <taxon>Metazoa</taxon>
        <taxon>Chordata</taxon>
        <taxon>Craniata</taxon>
        <taxon>Vertebrata</taxon>
        <taxon>Euteleostomi</taxon>
        <taxon>Coelacanthiformes</taxon>
        <taxon>Coelacanthidae</taxon>
        <taxon>Latimeria</taxon>
    </lineage>
</organism>
<keyword evidence="14" id="KW-0539">Nucleus</keyword>
<dbReference type="PANTHER" id="PTHR12412:SF2">
    <property type="entry name" value="NUCLEAR CAP-BINDING PROTEIN SUBUNIT 1"/>
    <property type="match status" value="1"/>
</dbReference>
<evidence type="ECO:0000256" key="11">
    <source>
        <dbReference type="ARBA" id="ARBA00023158"/>
    </source>
</evidence>
<evidence type="ECO:0000256" key="5">
    <source>
        <dbReference type="ARBA" id="ARBA00022490"/>
    </source>
</evidence>
<evidence type="ECO:0000259" key="17">
    <source>
        <dbReference type="SMART" id="SM00543"/>
    </source>
</evidence>
<dbReference type="GO" id="GO:0006406">
    <property type="term" value="P:mRNA export from nucleus"/>
    <property type="evidence" value="ECO:0007669"/>
    <property type="project" value="InterPro"/>
</dbReference>
<dbReference type="EMBL" id="AFYH01092980">
    <property type="status" value="NOT_ANNOTATED_CDS"/>
    <property type="molecule type" value="Genomic_DNA"/>
</dbReference>
<evidence type="ECO:0000256" key="7">
    <source>
        <dbReference type="ARBA" id="ARBA00022816"/>
    </source>
</evidence>
<dbReference type="Pfam" id="PF09088">
    <property type="entry name" value="MIF4G_like"/>
    <property type="match status" value="1"/>
</dbReference>
<dbReference type="Bgee" id="ENSLACG00000013955">
    <property type="expression patterns" value="Expressed in pelvic fin and 6 other cell types or tissues"/>
</dbReference>
<evidence type="ECO:0000313" key="19">
    <source>
        <dbReference type="Proteomes" id="UP000008672"/>
    </source>
</evidence>
<sequence length="804" mass="93656">MGRRKASWEDVEYRGQPHKRRRTSEPIEIEDRLESLICRVGEKSTSSLESNLEGLAGVLEADLPNYKSKILRILCAVARMLPEKLTVYTTLVGLLNARNYNFGGEMVEAMVRQLKECLKANIYNEAVYLVRFLSDLVNCHVIAAPSMVAMFENFISVTQEEDVPQVRCDWYVYAVLSSLPWVGKELYEKKDVEMDRVLAQIESYLKRRQKSHVPMLQVWTAEKPHPQEEYLDCLWAQIQKLKKDRWQERHILRPYLAFDSVLCEALQHNLPPFTPPPHTEGSIYSMPRVVFRLFDYTDAPEGPVMPGSHSVERFVIEENLHCIIKSHWKERKTCAAQLLSYPGKSKIPLNYHIVEVIFAELFQLPTPPHIDVMYTTLLIELCKLQPGSLPQVLAQATEMLYMRLDTMNTTCIDRFINWFSHHLSNFQFRWSWDDWADCLVPDLEKPKPKFVREVLEKSMRLSYHQRILDIIPANFSALAPANPSCIYKYGDESNSSLPGYNVALSISTAIKNKATNEEILSILRDVPNPNQDDDDDEGFSFNPLKIEVFMQTLLYLAAKSFSHSFSALAKFHEVFKTLAESDEGKLHVLRVLYEVWKNHPQICIIFFFFLIKTSLLFCCFSSQAVFIKKKKKKKKKKTDYTLLRGTRRDEKKRCKKLVSKEKARKEKKCFHILFSRAKSRSLKRDSDDDDDDRDSDEEDGPLEEQIERLQEKVESAQSEQKNLFLVIFQRFIMILTEHLVRCETGGIDFSTPWYKNCIERLQQIFLQHHQIIQQYMVTLENLLFTAELDPHILAVFQQFCALQS</sequence>
<dbReference type="GO" id="GO:0006417">
    <property type="term" value="P:regulation of translation"/>
    <property type="evidence" value="ECO:0007669"/>
    <property type="project" value="UniProtKB-KW"/>
</dbReference>
<dbReference type="EMBL" id="AFYH01092975">
    <property type="status" value="NOT_ANNOTATED_CDS"/>
    <property type="molecule type" value="Genomic_DNA"/>
</dbReference>
<feature type="transmembrane region" description="Helical" evidence="16">
    <location>
        <begin position="604"/>
        <end position="627"/>
    </location>
</feature>
<dbReference type="GO" id="GO:0005846">
    <property type="term" value="C:nuclear cap binding complex"/>
    <property type="evidence" value="ECO:0007669"/>
    <property type="project" value="InterPro"/>
</dbReference>
<keyword evidence="10" id="KW-0175">Coiled coil</keyword>
<dbReference type="InterPro" id="IPR015172">
    <property type="entry name" value="MIF4G-like_typ-1"/>
</dbReference>
<reference evidence="18" key="3">
    <citation type="submission" date="2025-09" db="UniProtKB">
        <authorList>
            <consortium name="Ensembl"/>
        </authorList>
    </citation>
    <scope>IDENTIFICATION</scope>
</reference>
<keyword evidence="5" id="KW-0963">Cytoplasm</keyword>
<reference evidence="19" key="1">
    <citation type="submission" date="2011-08" db="EMBL/GenBank/DDBJ databases">
        <title>The draft genome of Latimeria chalumnae.</title>
        <authorList>
            <person name="Di Palma F."/>
            <person name="Alfoldi J."/>
            <person name="Johnson J."/>
            <person name="Berlin A."/>
            <person name="Gnerre S."/>
            <person name="Jaffe D."/>
            <person name="MacCallum I."/>
            <person name="Young S."/>
            <person name="Walker B.J."/>
            <person name="Lander E."/>
            <person name="Lindblad-Toh K."/>
        </authorList>
    </citation>
    <scope>NUCLEOTIDE SEQUENCE [LARGE SCALE GENOMIC DNA]</scope>
    <source>
        <strain evidence="19">Wild caught</strain>
    </source>
</reference>
<feature type="region of interest" description="Disordered" evidence="15">
    <location>
        <begin position="682"/>
        <end position="703"/>
    </location>
</feature>
<keyword evidence="13" id="KW-0508">mRNA splicing</keyword>
<dbReference type="SMR" id="H3B1S7"/>
<dbReference type="GO" id="GO:0006370">
    <property type="term" value="P:7-methylguanosine mRNA capping"/>
    <property type="evidence" value="ECO:0007669"/>
    <property type="project" value="UniProtKB-KW"/>
</dbReference>
<evidence type="ECO:0000256" key="6">
    <source>
        <dbReference type="ARBA" id="ARBA00022664"/>
    </source>
</evidence>
<dbReference type="GO" id="GO:0005737">
    <property type="term" value="C:cytoplasm"/>
    <property type="evidence" value="ECO:0007669"/>
    <property type="project" value="UniProtKB-SubCell"/>
</dbReference>
<dbReference type="GeneTree" id="ENSGT00390000001733"/>
<keyword evidence="19" id="KW-1185">Reference proteome</keyword>
<evidence type="ECO:0000313" key="18">
    <source>
        <dbReference type="Ensembl" id="ENSLACP00000015848.1"/>
    </source>
</evidence>
<dbReference type="EMBL" id="AFYH01092978">
    <property type="status" value="NOT_ANNOTATED_CDS"/>
    <property type="molecule type" value="Genomic_DNA"/>
</dbReference>
<keyword evidence="9" id="KW-0506">mRNA capping</keyword>
<keyword evidence="16" id="KW-0812">Transmembrane</keyword>
<name>H3B1S7_LATCH</name>
<dbReference type="EMBL" id="AFYH01092979">
    <property type="status" value="NOT_ANNOTATED_CDS"/>
    <property type="molecule type" value="Genomic_DNA"/>
</dbReference>
<proteinExistence type="inferred from homology"/>
<dbReference type="eggNOG" id="KOG1104">
    <property type="taxonomic scope" value="Eukaryota"/>
</dbReference>
<dbReference type="Proteomes" id="UP000008672">
    <property type="component" value="Unassembled WGS sequence"/>
</dbReference>
<dbReference type="Ensembl" id="ENSLACT00000015958.1">
    <property type="protein sequence ID" value="ENSLACP00000015848.1"/>
    <property type="gene ID" value="ENSLACG00000013955.1"/>
</dbReference>
<dbReference type="InterPro" id="IPR016024">
    <property type="entry name" value="ARM-type_fold"/>
</dbReference>
<feature type="compositionally biased region" description="Acidic residues" evidence="15">
    <location>
        <begin position="687"/>
        <end position="703"/>
    </location>
</feature>
<dbReference type="HOGENOM" id="CLU_013207_0_0_1"/>
<evidence type="ECO:0000256" key="1">
    <source>
        <dbReference type="ARBA" id="ARBA00004123"/>
    </source>
</evidence>
<dbReference type="GO" id="GO:0050684">
    <property type="term" value="P:regulation of mRNA processing"/>
    <property type="evidence" value="ECO:0007669"/>
    <property type="project" value="TreeGrafter"/>
</dbReference>
<keyword evidence="7" id="KW-0509">mRNA transport</keyword>
<dbReference type="InParanoid" id="H3B1S7"/>
<dbReference type="GO" id="GO:0000184">
    <property type="term" value="P:nuclear-transcribed mRNA catabolic process, nonsense-mediated decay"/>
    <property type="evidence" value="ECO:0007669"/>
    <property type="project" value="UniProtKB-KW"/>
</dbReference>
<dbReference type="Gene3D" id="1.25.40.180">
    <property type="match status" value="3"/>
</dbReference>
<dbReference type="EMBL" id="AFYH01092974">
    <property type="status" value="NOT_ANNOTATED_CDS"/>
    <property type="molecule type" value="Genomic_DNA"/>
</dbReference>
<dbReference type="InterPro" id="IPR015174">
    <property type="entry name" value="MIF4G-like_typ-2"/>
</dbReference>
<dbReference type="GO" id="GO:0008380">
    <property type="term" value="P:RNA splicing"/>
    <property type="evidence" value="ECO:0007669"/>
    <property type="project" value="UniProtKB-KW"/>
</dbReference>
<dbReference type="SMART" id="SM00543">
    <property type="entry name" value="MIF4G"/>
    <property type="match status" value="1"/>
</dbReference>
<dbReference type="InterPro" id="IPR003890">
    <property type="entry name" value="MIF4G-like_typ-3"/>
</dbReference>
<feature type="compositionally biased region" description="Basic and acidic residues" evidence="15">
    <location>
        <begin position="1"/>
        <end position="15"/>
    </location>
</feature>
<dbReference type="GO" id="GO:0003729">
    <property type="term" value="F:mRNA binding"/>
    <property type="evidence" value="ECO:0007669"/>
    <property type="project" value="TreeGrafter"/>
</dbReference>
<dbReference type="GO" id="GO:0031047">
    <property type="term" value="P:regulatory ncRNA-mediated gene silencing"/>
    <property type="evidence" value="ECO:0007669"/>
    <property type="project" value="UniProtKB-KW"/>
</dbReference>
<keyword evidence="4" id="KW-0813">Transport</keyword>
<evidence type="ECO:0000256" key="8">
    <source>
        <dbReference type="ARBA" id="ARBA00022845"/>
    </source>
</evidence>
<feature type="region of interest" description="Disordered" evidence="15">
    <location>
        <begin position="1"/>
        <end position="23"/>
    </location>
</feature>
<evidence type="ECO:0000256" key="4">
    <source>
        <dbReference type="ARBA" id="ARBA00022448"/>
    </source>
</evidence>
<keyword evidence="12" id="KW-0866">Nonsense-mediated mRNA decay</keyword>
<keyword evidence="8" id="KW-0810">Translation regulation</keyword>
<keyword evidence="6" id="KW-0507">mRNA processing</keyword>
<evidence type="ECO:0000256" key="15">
    <source>
        <dbReference type="SAM" id="MobiDB-lite"/>
    </source>
</evidence>
<evidence type="ECO:0000256" key="16">
    <source>
        <dbReference type="SAM" id="Phobius"/>
    </source>
</evidence>
<accession>H3B1S7</accession>
<protein>
    <submittedName>
        <fullName evidence="18">Nuclear cap binding protein subunit 1</fullName>
    </submittedName>
</protein>
<dbReference type="EMBL" id="AFYH01092976">
    <property type="status" value="NOT_ANNOTATED_CDS"/>
    <property type="molecule type" value="Genomic_DNA"/>
</dbReference>
<dbReference type="AlphaFoldDB" id="H3B1S7"/>
<feature type="domain" description="MIF4G" evidence="17">
    <location>
        <begin position="30"/>
        <end position="242"/>
    </location>
</feature>
<dbReference type="FunFam" id="1.25.40.180:FF:000021">
    <property type="entry name" value="Nuclear cap binding protein subunit 1"/>
    <property type="match status" value="1"/>
</dbReference>
<dbReference type="SUPFAM" id="SSF48371">
    <property type="entry name" value="ARM repeat"/>
    <property type="match status" value="3"/>
</dbReference>
<comment type="subcellular location">
    <subcellularLocation>
        <location evidence="2">Cytoplasm</location>
    </subcellularLocation>
    <subcellularLocation>
        <location evidence="1">Nucleus</location>
    </subcellularLocation>
</comment>
<dbReference type="EMBL" id="AFYH01092981">
    <property type="status" value="NOT_ANNOTATED_CDS"/>
    <property type="molecule type" value="Genomic_DNA"/>
</dbReference>
<dbReference type="STRING" id="7897.ENSLACP00000015848"/>
<reference evidence="18" key="2">
    <citation type="submission" date="2025-08" db="UniProtKB">
        <authorList>
            <consortium name="Ensembl"/>
        </authorList>
    </citation>
    <scope>IDENTIFICATION</scope>
</reference>
<evidence type="ECO:0000256" key="9">
    <source>
        <dbReference type="ARBA" id="ARBA00023042"/>
    </source>
</evidence>
<dbReference type="EMBL" id="AFYH01092977">
    <property type="status" value="NOT_ANNOTATED_CDS"/>
    <property type="molecule type" value="Genomic_DNA"/>
</dbReference>
<evidence type="ECO:0000256" key="14">
    <source>
        <dbReference type="ARBA" id="ARBA00023242"/>
    </source>
</evidence>
<dbReference type="InterPro" id="IPR027159">
    <property type="entry name" value="CBP80"/>
</dbReference>
<evidence type="ECO:0000256" key="13">
    <source>
        <dbReference type="ARBA" id="ARBA00023187"/>
    </source>
</evidence>
<evidence type="ECO:0000256" key="2">
    <source>
        <dbReference type="ARBA" id="ARBA00004496"/>
    </source>
</evidence>
<keyword evidence="16" id="KW-1133">Transmembrane helix</keyword>
<dbReference type="GO" id="GO:0000339">
    <property type="term" value="F:RNA cap binding"/>
    <property type="evidence" value="ECO:0007669"/>
    <property type="project" value="InterPro"/>
</dbReference>
<evidence type="ECO:0000256" key="10">
    <source>
        <dbReference type="ARBA" id="ARBA00023054"/>
    </source>
</evidence>
<evidence type="ECO:0000256" key="12">
    <source>
        <dbReference type="ARBA" id="ARBA00023161"/>
    </source>
</evidence>
<keyword evidence="11" id="KW-0943">RNA-mediated gene silencing</keyword>
<keyword evidence="16" id="KW-0472">Membrane</keyword>
<dbReference type="Pfam" id="PF02854">
    <property type="entry name" value="MIF4G"/>
    <property type="match status" value="1"/>
</dbReference>
<dbReference type="Pfam" id="PF09090">
    <property type="entry name" value="MIF4G_like_2"/>
    <property type="match status" value="1"/>
</dbReference>
<dbReference type="GO" id="GO:0005634">
    <property type="term" value="C:nucleus"/>
    <property type="evidence" value="ECO:0007669"/>
    <property type="project" value="UniProtKB-SubCell"/>
</dbReference>
<dbReference type="PANTHER" id="PTHR12412">
    <property type="entry name" value="CAP BINDING PROTEIN"/>
    <property type="match status" value="1"/>
</dbReference>
<dbReference type="OMA" id="CAAEGLM"/>